<dbReference type="InterPro" id="IPR036291">
    <property type="entry name" value="NAD(P)-bd_dom_sf"/>
</dbReference>
<evidence type="ECO:0000256" key="1">
    <source>
        <dbReference type="ARBA" id="ARBA00007637"/>
    </source>
</evidence>
<dbReference type="RefSeq" id="WP_073369816.1">
    <property type="nucleotide sequence ID" value="NZ_FQWB01000003.1"/>
</dbReference>
<dbReference type="OrthoDB" id="8967463at2"/>
<keyword evidence="4" id="KW-1185">Reference proteome</keyword>
<dbReference type="STRING" id="468056.SAMN05443549_103169"/>
<dbReference type="Pfam" id="PF01370">
    <property type="entry name" value="Epimerase"/>
    <property type="match status" value="1"/>
</dbReference>
<dbReference type="PANTHER" id="PTHR43000">
    <property type="entry name" value="DTDP-D-GLUCOSE 4,6-DEHYDRATASE-RELATED"/>
    <property type="match status" value="1"/>
</dbReference>
<organism evidence="3 4">
    <name type="scientific">Flavobacterium fluvii</name>
    <dbReference type="NCBI Taxonomy" id="468056"/>
    <lineage>
        <taxon>Bacteria</taxon>
        <taxon>Pseudomonadati</taxon>
        <taxon>Bacteroidota</taxon>
        <taxon>Flavobacteriia</taxon>
        <taxon>Flavobacteriales</taxon>
        <taxon>Flavobacteriaceae</taxon>
        <taxon>Flavobacterium</taxon>
    </lineage>
</organism>
<protein>
    <submittedName>
        <fullName evidence="3">UDP-glucose 4-epimerase</fullName>
    </submittedName>
</protein>
<sequence>MKNILLLGGTGFIGKNIIEFYINDLEVNLILVTRNKSNIDARLFSSERVTVNIGSISDIDFIKKIVVDCNINVIIHLVSNLIASSSDEEFYEGMDNVIMPTFKLIDFIANKEIKLLFFSSGGTIYGNANSRIDETTALNPINNYGFSKLLIEDYIYFKRSSSQLNCIVIRPSNVYGSFQSFIGNQGFISIAINKIYNNEPIVIWGDGNSIRDYIHVDDVVEVIQKLLSHSISNTILNLSTGVGKSLLEIIEIIEKNLDKKAIVCFNNKRNVDANSVILDNSRLVATIPQEFISVEEGIKKQINYFIKSLENVN</sequence>
<evidence type="ECO:0000259" key="2">
    <source>
        <dbReference type="Pfam" id="PF01370"/>
    </source>
</evidence>
<dbReference type="Gene3D" id="3.40.50.720">
    <property type="entry name" value="NAD(P)-binding Rossmann-like Domain"/>
    <property type="match status" value="1"/>
</dbReference>
<reference evidence="4" key="1">
    <citation type="submission" date="2016-11" db="EMBL/GenBank/DDBJ databases">
        <authorList>
            <person name="Varghese N."/>
            <person name="Submissions S."/>
        </authorList>
    </citation>
    <scope>NUCLEOTIDE SEQUENCE [LARGE SCALE GENOMIC DNA]</scope>
    <source>
        <strain evidence="4">DSM 19978</strain>
    </source>
</reference>
<feature type="domain" description="NAD-dependent epimerase/dehydratase" evidence="2">
    <location>
        <begin position="4"/>
        <end position="237"/>
    </location>
</feature>
<gene>
    <name evidence="3" type="ORF">SAMN05443549_103169</name>
</gene>
<dbReference type="InterPro" id="IPR001509">
    <property type="entry name" value="Epimerase_deHydtase"/>
</dbReference>
<dbReference type="Gene3D" id="3.90.25.10">
    <property type="entry name" value="UDP-galactose 4-epimerase, domain 1"/>
    <property type="match status" value="1"/>
</dbReference>
<accession>A0A1M5IPP4</accession>
<dbReference type="SUPFAM" id="SSF51735">
    <property type="entry name" value="NAD(P)-binding Rossmann-fold domains"/>
    <property type="match status" value="1"/>
</dbReference>
<dbReference type="EMBL" id="FQWB01000003">
    <property type="protein sequence ID" value="SHG29743.1"/>
    <property type="molecule type" value="Genomic_DNA"/>
</dbReference>
<evidence type="ECO:0000313" key="4">
    <source>
        <dbReference type="Proteomes" id="UP000184516"/>
    </source>
</evidence>
<proteinExistence type="inferred from homology"/>
<dbReference type="AlphaFoldDB" id="A0A1M5IPP4"/>
<comment type="similarity">
    <text evidence="1">Belongs to the NAD(P)-dependent epimerase/dehydratase family.</text>
</comment>
<name>A0A1M5IPP4_9FLAO</name>
<dbReference type="Proteomes" id="UP000184516">
    <property type="component" value="Unassembled WGS sequence"/>
</dbReference>
<evidence type="ECO:0000313" key="3">
    <source>
        <dbReference type="EMBL" id="SHG29743.1"/>
    </source>
</evidence>